<accession>A0AAD7XN16</accession>
<dbReference type="Gene3D" id="3.90.1200.10">
    <property type="match status" value="1"/>
</dbReference>
<feature type="domain" description="Aminoglycoside phosphotransferase" evidence="1">
    <location>
        <begin position="113"/>
        <end position="242"/>
    </location>
</feature>
<sequence length="291" mass="32603">MTSLVVDEISRSRDIRQVEKLWGGYGSIERVYLAQKTVIVKRIAPPPDDGSVSHARKVRSYQVERTFYEKYSGECACRVARYEGGDESRLVLEDLDASGYAGRASTLGTAAVAPLVEWLARFHKTFLGRAPDGLWEEGCYWHLDTRPDELAAMDRSDPLFRSARDLDAKLKAAEHRTIVHGDAKVANFCFGPDGVAALDFQYVGGGIGVRDLAYLLGSCWSEKQLASSADETLDLYFRHLDGGPDLEREWRALWPVCFADFDRFLKGWCPGGHWKRNTYTSRLAQLAIASL</sequence>
<dbReference type="Pfam" id="PF01636">
    <property type="entry name" value="APH"/>
    <property type="match status" value="1"/>
</dbReference>
<dbReference type="SUPFAM" id="SSF56112">
    <property type="entry name" value="Protein kinase-like (PK-like)"/>
    <property type="match status" value="1"/>
</dbReference>
<keyword evidence="3" id="KW-1185">Reference proteome</keyword>
<protein>
    <recommendedName>
        <fullName evidence="1">Aminoglycoside phosphotransferase domain-containing protein</fullName>
    </recommendedName>
</protein>
<reference evidence="2" key="1">
    <citation type="submission" date="2023-01" db="EMBL/GenBank/DDBJ databases">
        <title>Metagenome sequencing of chrysophaentin producing Chrysophaeum taylorii.</title>
        <authorList>
            <person name="Davison J."/>
            <person name="Bewley C."/>
        </authorList>
    </citation>
    <scope>NUCLEOTIDE SEQUENCE</scope>
    <source>
        <strain evidence="2">NIES-1699</strain>
    </source>
</reference>
<dbReference type="EMBL" id="JAQMWT010000317">
    <property type="protein sequence ID" value="KAJ8605084.1"/>
    <property type="molecule type" value="Genomic_DNA"/>
</dbReference>
<evidence type="ECO:0000313" key="3">
    <source>
        <dbReference type="Proteomes" id="UP001230188"/>
    </source>
</evidence>
<comment type="caution">
    <text evidence="2">The sequence shown here is derived from an EMBL/GenBank/DDBJ whole genome shotgun (WGS) entry which is preliminary data.</text>
</comment>
<evidence type="ECO:0000259" key="1">
    <source>
        <dbReference type="Pfam" id="PF01636"/>
    </source>
</evidence>
<name>A0AAD7XN16_9STRA</name>
<organism evidence="2 3">
    <name type="scientific">Chrysophaeum taylorii</name>
    <dbReference type="NCBI Taxonomy" id="2483200"/>
    <lineage>
        <taxon>Eukaryota</taxon>
        <taxon>Sar</taxon>
        <taxon>Stramenopiles</taxon>
        <taxon>Ochrophyta</taxon>
        <taxon>Pelagophyceae</taxon>
        <taxon>Pelagomonadales</taxon>
        <taxon>Pelagomonadaceae</taxon>
        <taxon>Chrysophaeum</taxon>
    </lineage>
</organism>
<evidence type="ECO:0000313" key="2">
    <source>
        <dbReference type="EMBL" id="KAJ8605084.1"/>
    </source>
</evidence>
<dbReference type="Proteomes" id="UP001230188">
    <property type="component" value="Unassembled WGS sequence"/>
</dbReference>
<proteinExistence type="predicted"/>
<gene>
    <name evidence="2" type="ORF">CTAYLR_000356</name>
</gene>
<dbReference type="AlphaFoldDB" id="A0AAD7XN16"/>
<dbReference type="InterPro" id="IPR002575">
    <property type="entry name" value="Aminoglycoside_PTrfase"/>
</dbReference>
<dbReference type="InterPro" id="IPR011009">
    <property type="entry name" value="Kinase-like_dom_sf"/>
</dbReference>